<comment type="caution">
    <text evidence="1">The sequence shown here is derived from an EMBL/GenBank/DDBJ whole genome shotgun (WGS) entry which is preliminary data.</text>
</comment>
<dbReference type="Proteomes" id="UP000433737">
    <property type="component" value="Unassembled WGS sequence"/>
</dbReference>
<name>A0AAX3JA10_9GAMM</name>
<accession>A0AAX3JA10</accession>
<sequence>MRLLRPQLRLRWQLKVKPGDANGVGPANVQAKSSQWAGKELPPFCGVLARAPDNPRWIKPLLSRNILRCTNQC</sequence>
<dbReference type="EMBL" id="CABWMH010000034">
    <property type="protein sequence ID" value="VXC35413.1"/>
    <property type="molecule type" value="Genomic_DNA"/>
</dbReference>
<reference evidence="1 2" key="1">
    <citation type="submission" date="2019-10" db="EMBL/GenBank/DDBJ databases">
        <authorList>
            <person name="Karimi E."/>
        </authorList>
    </citation>
    <scope>NUCLEOTIDE SEQUENCE [LARGE SCALE GENOMIC DNA]</scope>
    <source>
        <strain evidence="1">Pantoea sp. 111</strain>
    </source>
</reference>
<protein>
    <submittedName>
        <fullName evidence="1">Uncharacterized protein</fullName>
    </submittedName>
</protein>
<gene>
    <name evidence="1" type="ORF">PANT111_40021</name>
</gene>
<proteinExistence type="predicted"/>
<organism evidence="1 2">
    <name type="scientific">Pantoea brenneri</name>
    <dbReference type="NCBI Taxonomy" id="472694"/>
    <lineage>
        <taxon>Bacteria</taxon>
        <taxon>Pseudomonadati</taxon>
        <taxon>Pseudomonadota</taxon>
        <taxon>Gammaproteobacteria</taxon>
        <taxon>Enterobacterales</taxon>
        <taxon>Erwiniaceae</taxon>
        <taxon>Pantoea</taxon>
    </lineage>
</organism>
<evidence type="ECO:0000313" key="1">
    <source>
        <dbReference type="EMBL" id="VXC35413.1"/>
    </source>
</evidence>
<evidence type="ECO:0000313" key="2">
    <source>
        <dbReference type="Proteomes" id="UP000433737"/>
    </source>
</evidence>
<dbReference type="AlphaFoldDB" id="A0AAX3JA10"/>